<organism evidence="2 3">
    <name type="scientific">Anaeromassilibacillus senegalensis</name>
    <dbReference type="NCBI Taxonomy" id="1673717"/>
    <lineage>
        <taxon>Bacteria</taxon>
        <taxon>Bacillati</taxon>
        <taxon>Bacillota</taxon>
        <taxon>Clostridia</taxon>
        <taxon>Eubacteriales</taxon>
        <taxon>Acutalibacteraceae</taxon>
        <taxon>Anaeromassilibacillus</taxon>
    </lineage>
</organism>
<dbReference type="RefSeq" id="WP_237967071.1">
    <property type="nucleotide sequence ID" value="NZ_JAKNHQ010000018.1"/>
</dbReference>
<sequence>MEKGKKLFSILFRVLSTLFVVGASYVALAGTFGIGKVWRCVLLLLAWALLNEDAIRLLWNHWRKGTALDWQTPTMVSLLIAAFAYVVCCVAIGISG</sequence>
<evidence type="ECO:0000313" key="3">
    <source>
        <dbReference type="Proteomes" id="UP001298681"/>
    </source>
</evidence>
<dbReference type="EMBL" id="JAKNHQ010000018">
    <property type="protein sequence ID" value="MCG4611588.1"/>
    <property type="molecule type" value="Genomic_DNA"/>
</dbReference>
<feature type="transmembrane region" description="Helical" evidence="1">
    <location>
        <begin position="7"/>
        <end position="28"/>
    </location>
</feature>
<name>A0ABS9MLA1_9FIRM</name>
<accession>A0ABS9MLA1</accession>
<comment type="caution">
    <text evidence="2">The sequence shown here is derived from an EMBL/GenBank/DDBJ whole genome shotgun (WGS) entry which is preliminary data.</text>
</comment>
<keyword evidence="1" id="KW-0472">Membrane</keyword>
<dbReference type="Proteomes" id="UP001298681">
    <property type="component" value="Unassembled WGS sequence"/>
</dbReference>
<keyword evidence="1" id="KW-0812">Transmembrane</keyword>
<evidence type="ECO:0000313" key="2">
    <source>
        <dbReference type="EMBL" id="MCG4611588.1"/>
    </source>
</evidence>
<reference evidence="2 3" key="1">
    <citation type="submission" date="2022-01" db="EMBL/GenBank/DDBJ databases">
        <title>Collection of gut derived symbiotic bacterial strains cultured from healthy donors.</title>
        <authorList>
            <person name="Lin H."/>
            <person name="Kohout C."/>
            <person name="Waligurski E."/>
            <person name="Pamer E.G."/>
        </authorList>
    </citation>
    <scope>NUCLEOTIDE SEQUENCE [LARGE SCALE GENOMIC DNA]</scope>
    <source>
        <strain evidence="2 3">DFI.7.58</strain>
    </source>
</reference>
<gene>
    <name evidence="2" type="ORF">L0P57_11700</name>
</gene>
<proteinExistence type="predicted"/>
<feature type="transmembrane region" description="Helical" evidence="1">
    <location>
        <begin position="72"/>
        <end position="94"/>
    </location>
</feature>
<keyword evidence="1" id="KW-1133">Transmembrane helix</keyword>
<evidence type="ECO:0000256" key="1">
    <source>
        <dbReference type="SAM" id="Phobius"/>
    </source>
</evidence>
<keyword evidence="3" id="KW-1185">Reference proteome</keyword>
<protein>
    <submittedName>
        <fullName evidence="2">Uncharacterized protein</fullName>
    </submittedName>
</protein>